<dbReference type="EMBL" id="HACA01007468">
    <property type="protein sequence ID" value="CDW24829.1"/>
    <property type="molecule type" value="Transcribed_RNA"/>
</dbReference>
<protein>
    <submittedName>
        <fullName evidence="1">Uncharacterized protein</fullName>
    </submittedName>
</protein>
<dbReference type="AlphaFoldDB" id="A0A0K2TFM6"/>
<organism evidence="1">
    <name type="scientific">Lepeophtheirus salmonis</name>
    <name type="common">Salmon louse</name>
    <name type="synonym">Caligus salmonis</name>
    <dbReference type="NCBI Taxonomy" id="72036"/>
    <lineage>
        <taxon>Eukaryota</taxon>
        <taxon>Metazoa</taxon>
        <taxon>Ecdysozoa</taxon>
        <taxon>Arthropoda</taxon>
        <taxon>Crustacea</taxon>
        <taxon>Multicrustacea</taxon>
        <taxon>Hexanauplia</taxon>
        <taxon>Copepoda</taxon>
        <taxon>Siphonostomatoida</taxon>
        <taxon>Caligidae</taxon>
        <taxon>Lepeophtheirus</taxon>
    </lineage>
</organism>
<sequence length="51" mass="5893">MFFVLSTANDGKIDAIIPKAQYIIYKFCNTRDDNFDGFLPILRLYLMTLDG</sequence>
<accession>A0A0K2TFM6</accession>
<reference evidence="1" key="1">
    <citation type="submission" date="2014-05" db="EMBL/GenBank/DDBJ databases">
        <authorList>
            <person name="Chronopoulou M."/>
        </authorList>
    </citation>
    <scope>NUCLEOTIDE SEQUENCE</scope>
    <source>
        <tissue evidence="1">Whole organism</tissue>
    </source>
</reference>
<proteinExistence type="predicted"/>
<evidence type="ECO:0000313" key="1">
    <source>
        <dbReference type="EMBL" id="CDW24829.1"/>
    </source>
</evidence>
<name>A0A0K2TFM6_LEPSM</name>